<dbReference type="RefSeq" id="WP_182350943.1">
    <property type="nucleotide sequence ID" value="NZ_JAJSPM010000001.1"/>
</dbReference>
<dbReference type="InterPro" id="IPR050190">
    <property type="entry name" value="UPF0213_domain"/>
</dbReference>
<comment type="caution">
    <text evidence="3">The sequence shown here is derived from an EMBL/GenBank/DDBJ whole genome shotgun (WGS) entry which is preliminary data.</text>
</comment>
<protein>
    <submittedName>
        <fullName evidence="3">GIY-YIG nuclease family protein</fullName>
    </submittedName>
</protein>
<proteinExistence type="inferred from homology"/>
<gene>
    <name evidence="3" type="ORF">LXO92_01270</name>
</gene>
<name>A0ABS8X132_9GAMM</name>
<dbReference type="Pfam" id="PF01541">
    <property type="entry name" value="GIY-YIG"/>
    <property type="match status" value="1"/>
</dbReference>
<dbReference type="Proteomes" id="UP001320170">
    <property type="component" value="Unassembled WGS sequence"/>
</dbReference>
<evidence type="ECO:0000313" key="4">
    <source>
        <dbReference type="Proteomes" id="UP001320170"/>
    </source>
</evidence>
<dbReference type="EMBL" id="JAJTND010000001">
    <property type="protein sequence ID" value="MCE3531005.1"/>
    <property type="molecule type" value="Genomic_DNA"/>
</dbReference>
<dbReference type="SMART" id="SM00465">
    <property type="entry name" value="GIYc"/>
    <property type="match status" value="1"/>
</dbReference>
<dbReference type="SUPFAM" id="SSF82771">
    <property type="entry name" value="GIY-YIG endonuclease"/>
    <property type="match status" value="1"/>
</dbReference>
<dbReference type="CDD" id="cd10456">
    <property type="entry name" value="GIY-YIG_UPF0213"/>
    <property type="match status" value="1"/>
</dbReference>
<organism evidence="3 4">
    <name type="scientific">Legionella resiliens</name>
    <dbReference type="NCBI Taxonomy" id="2905958"/>
    <lineage>
        <taxon>Bacteria</taxon>
        <taxon>Pseudomonadati</taxon>
        <taxon>Pseudomonadota</taxon>
        <taxon>Gammaproteobacteria</taxon>
        <taxon>Legionellales</taxon>
        <taxon>Legionellaceae</taxon>
        <taxon>Legionella</taxon>
    </lineage>
</organism>
<evidence type="ECO:0000256" key="1">
    <source>
        <dbReference type="ARBA" id="ARBA00007435"/>
    </source>
</evidence>
<accession>A0ABS8X132</accession>
<dbReference type="InterPro" id="IPR000305">
    <property type="entry name" value="GIY-YIG_endonuc"/>
</dbReference>
<dbReference type="PANTHER" id="PTHR34477:SF1">
    <property type="entry name" value="UPF0213 PROTEIN YHBQ"/>
    <property type="match status" value="1"/>
</dbReference>
<evidence type="ECO:0000259" key="2">
    <source>
        <dbReference type="PROSITE" id="PS50164"/>
    </source>
</evidence>
<feature type="domain" description="GIY-YIG" evidence="2">
    <location>
        <begin position="4"/>
        <end position="80"/>
    </location>
</feature>
<keyword evidence="4" id="KW-1185">Reference proteome</keyword>
<dbReference type="Gene3D" id="3.40.1440.10">
    <property type="entry name" value="GIY-YIG endonuclease"/>
    <property type="match status" value="1"/>
</dbReference>
<dbReference type="PANTHER" id="PTHR34477">
    <property type="entry name" value="UPF0213 PROTEIN YHBQ"/>
    <property type="match status" value="1"/>
</dbReference>
<comment type="similarity">
    <text evidence="1">Belongs to the UPF0213 family.</text>
</comment>
<evidence type="ECO:0000313" key="3">
    <source>
        <dbReference type="EMBL" id="MCE3531005.1"/>
    </source>
</evidence>
<dbReference type="PROSITE" id="PS50164">
    <property type="entry name" value="GIY_YIG"/>
    <property type="match status" value="1"/>
</dbReference>
<dbReference type="InterPro" id="IPR035901">
    <property type="entry name" value="GIY-YIG_endonuc_sf"/>
</dbReference>
<sequence>MSEKIYWVYILRCNNQSYYTGYTDNLEKRFQDHIAGKGSKYTRSFKPLSIAQSWEIKGDKSIAMCIERYIKKLSKAQKEQLILNPYSDTFINILSHEFFKQTVLA</sequence>
<reference evidence="3 4" key="1">
    <citation type="journal article" date="2024" name="Pathogens">
        <title>Characterization of a Novel Species of Legionella Isolated from a Healthcare Facility: Legionella resiliens sp. nov.</title>
        <authorList>
            <person name="Cristino S."/>
            <person name="Pascale M.R."/>
            <person name="Marino F."/>
            <person name="Derelitto C."/>
            <person name="Salaris S."/>
            <person name="Orsini M."/>
            <person name="Squarzoni S."/>
            <person name="Grottola A."/>
            <person name="Girolamini L."/>
        </authorList>
    </citation>
    <scope>NUCLEOTIDE SEQUENCE [LARGE SCALE GENOMIC DNA]</scope>
    <source>
        <strain evidence="3 4">8cVS16</strain>
    </source>
</reference>